<dbReference type="AlphaFoldDB" id="A0A9P5WWD7"/>
<sequence length="135" mass="14788">MDPSHPHIPTIQTPDDREAPDRAKTPPPPRTNPDNPGVTAQVKGTPVKFSSTSAVSSSLGPGAPHLRKEENIKLIKDEMRNANGVGFDLLFEEFFRKVMKALALSETIFNTVFDKVQTIIKAVSQDPRASNALKQ</sequence>
<accession>A0A9P5WWD7</accession>
<feature type="region of interest" description="Disordered" evidence="1">
    <location>
        <begin position="1"/>
        <end position="43"/>
    </location>
</feature>
<name>A0A9P5WWD7_9AGAR</name>
<keyword evidence="3" id="KW-1185">Reference proteome</keyword>
<evidence type="ECO:0000313" key="3">
    <source>
        <dbReference type="Proteomes" id="UP000807342"/>
    </source>
</evidence>
<protein>
    <submittedName>
        <fullName evidence="2">Uncharacterized protein</fullName>
    </submittedName>
</protein>
<evidence type="ECO:0000256" key="1">
    <source>
        <dbReference type="SAM" id="MobiDB-lite"/>
    </source>
</evidence>
<evidence type="ECO:0000313" key="2">
    <source>
        <dbReference type="EMBL" id="KAF9439457.1"/>
    </source>
</evidence>
<comment type="caution">
    <text evidence="2">The sequence shown here is derived from an EMBL/GenBank/DDBJ whole genome shotgun (WGS) entry which is preliminary data.</text>
</comment>
<dbReference type="EMBL" id="MU154241">
    <property type="protein sequence ID" value="KAF9439457.1"/>
    <property type="molecule type" value="Genomic_DNA"/>
</dbReference>
<reference evidence="2" key="1">
    <citation type="submission" date="2020-11" db="EMBL/GenBank/DDBJ databases">
        <authorList>
            <consortium name="DOE Joint Genome Institute"/>
            <person name="Ahrendt S."/>
            <person name="Riley R."/>
            <person name="Andreopoulos W."/>
            <person name="Labutti K."/>
            <person name="Pangilinan J."/>
            <person name="Ruiz-Duenas F.J."/>
            <person name="Barrasa J.M."/>
            <person name="Sanchez-Garcia M."/>
            <person name="Camarero S."/>
            <person name="Miyauchi S."/>
            <person name="Serrano A."/>
            <person name="Linde D."/>
            <person name="Babiker R."/>
            <person name="Drula E."/>
            <person name="Ayuso-Fernandez I."/>
            <person name="Pacheco R."/>
            <person name="Padilla G."/>
            <person name="Ferreira P."/>
            <person name="Barriuso J."/>
            <person name="Kellner H."/>
            <person name="Castanera R."/>
            <person name="Alfaro M."/>
            <person name="Ramirez L."/>
            <person name="Pisabarro A.G."/>
            <person name="Kuo A."/>
            <person name="Tritt A."/>
            <person name="Lipzen A."/>
            <person name="He G."/>
            <person name="Yan M."/>
            <person name="Ng V."/>
            <person name="Cullen D."/>
            <person name="Martin F."/>
            <person name="Rosso M.-N."/>
            <person name="Henrissat B."/>
            <person name="Hibbett D."/>
            <person name="Martinez A.T."/>
            <person name="Grigoriev I.V."/>
        </authorList>
    </citation>
    <scope>NUCLEOTIDE SEQUENCE</scope>
    <source>
        <strain evidence="2">MF-IS2</strain>
    </source>
</reference>
<feature type="compositionally biased region" description="Basic and acidic residues" evidence="1">
    <location>
        <begin position="14"/>
        <end position="24"/>
    </location>
</feature>
<organism evidence="2 3">
    <name type="scientific">Macrolepiota fuliginosa MF-IS2</name>
    <dbReference type="NCBI Taxonomy" id="1400762"/>
    <lineage>
        <taxon>Eukaryota</taxon>
        <taxon>Fungi</taxon>
        <taxon>Dikarya</taxon>
        <taxon>Basidiomycota</taxon>
        <taxon>Agaricomycotina</taxon>
        <taxon>Agaricomycetes</taxon>
        <taxon>Agaricomycetidae</taxon>
        <taxon>Agaricales</taxon>
        <taxon>Agaricineae</taxon>
        <taxon>Agaricaceae</taxon>
        <taxon>Macrolepiota</taxon>
    </lineage>
</organism>
<proteinExistence type="predicted"/>
<gene>
    <name evidence="2" type="ORF">P691DRAFT_769709</name>
</gene>
<dbReference type="Proteomes" id="UP000807342">
    <property type="component" value="Unassembled WGS sequence"/>
</dbReference>